<keyword evidence="7 8" id="KW-0460">Magnesium</keyword>
<evidence type="ECO:0000256" key="3">
    <source>
        <dbReference type="ARBA" id="ARBA00022723"/>
    </source>
</evidence>
<dbReference type="InterPro" id="IPR016188">
    <property type="entry name" value="PurM-like_N"/>
</dbReference>
<dbReference type="GO" id="GO:0006189">
    <property type="term" value="P:'de novo' IMP biosynthetic process"/>
    <property type="evidence" value="ECO:0007669"/>
    <property type="project" value="UniProtKB-UniRule"/>
</dbReference>
<dbReference type="InterPro" id="IPR010074">
    <property type="entry name" value="PRibForGlyAmidine_synth_PurL"/>
</dbReference>
<dbReference type="Pfam" id="PF02769">
    <property type="entry name" value="AIRS_C"/>
    <property type="match status" value="2"/>
</dbReference>
<sequence>MLKYRELGLNDEEYKKICQDLGREPNDVELGMYSVTWSEHCSYKHSKPLLKLFPTSGKHVVQGPGENAGAVDIGDGLVVVFKMESHNHPSAVEPFQGAATGVGGIVRDVLAMGARPIALLDSLRFGDIRKPNVKYLFNGVVGGISFYGNCIGVPTVAGEIYFNSCYDDNPLVNVMCVGIARREELKFSRTGKTGARVLLVGALTGRDGIHGASFASQELDEESHSKRPSVQVGDPFMEKLLIEACLEACKVDGVLAVQDLGAAGLTSACSEVAAKSNKGIVIDLSKVPRREANMSTYEVVLSESQERMLLIVEEKALQKVKEIFEKWDLVFSEIGYLTDDGFFTVYEGSELVARVPVKSLTEGVPIVYIGPKERRLNVEEPNPPEPLNVQDIFIKLLSSENIASKRFVFEQYDHRVGINTVVLPGGDAAVLRIKGTNKGIAVSVDCNSLYCYVDPYEGGKIAVAEAARNVVVTGAKPLGITDCLNFANPDDPEVYWELKRCIEGMAEAAKVLEIPIVSGNVSLYNESLKNRIYPTPTVGIVGLIEDISKRCSADFKSENDLVVLLGFHSDRFTASEYLRLIHNVEIAPSPTLDLEFEKRLQKVCLLAIKEGLLSSAHDVSEGGLAIALAESSILGGFGVECDLFTNVRKDVVLFSETQSRIVVSLPEKNFERLKKLCETFKVPCTILGKIKGERFVIKINGNKVIDVPLDEIIDLYMNSLERKLNYEA</sequence>
<dbReference type="PANTHER" id="PTHR43555">
    <property type="entry name" value="PHOSPHORIBOSYLFORMYLGLYCINAMIDINE SYNTHASE SUBUNIT PURL"/>
    <property type="match status" value="1"/>
</dbReference>
<feature type="domain" description="Phosphoribosylformylglycinamidine synthase linker" evidence="11">
    <location>
        <begin position="3"/>
        <end position="44"/>
    </location>
</feature>
<keyword evidence="3 8" id="KW-0479">Metal-binding</keyword>
<comment type="subcellular location">
    <subcellularLocation>
        <location evidence="8">Cytoplasm</location>
    </subcellularLocation>
</comment>
<dbReference type="HAMAP" id="MF_00420">
    <property type="entry name" value="PurL_2"/>
    <property type="match status" value="1"/>
</dbReference>
<feature type="binding site" evidence="8">
    <location>
        <position position="84"/>
    </location>
    <ligand>
        <name>Mg(2+)</name>
        <dbReference type="ChEBI" id="CHEBI:18420"/>
        <label>1</label>
    </ligand>
</feature>
<dbReference type="STRING" id="688269.Theth_0458"/>
<dbReference type="EMBL" id="CP002351">
    <property type="protein sequence ID" value="AEH50551.1"/>
    <property type="molecule type" value="Genomic_DNA"/>
</dbReference>
<dbReference type="Pfam" id="PF18072">
    <property type="entry name" value="FGAR-AT_linker"/>
    <property type="match status" value="1"/>
</dbReference>
<feature type="domain" description="PurM-like N-terminal" evidence="9">
    <location>
        <begin position="425"/>
        <end position="544"/>
    </location>
</feature>
<gene>
    <name evidence="8" type="primary">purL</name>
    <name evidence="12" type="ORF">Theth_0458</name>
</gene>
<dbReference type="SUPFAM" id="SSF55326">
    <property type="entry name" value="PurM N-terminal domain-like"/>
    <property type="match status" value="2"/>
</dbReference>
<dbReference type="Proteomes" id="UP000006804">
    <property type="component" value="Chromosome"/>
</dbReference>
<keyword evidence="6 8" id="KW-0067">ATP-binding</keyword>
<feature type="binding site" evidence="8">
    <location>
        <position position="519"/>
    </location>
    <ligand>
        <name>ATP</name>
        <dbReference type="ChEBI" id="CHEBI:30616"/>
    </ligand>
</feature>
<dbReference type="GO" id="GO:0000287">
    <property type="term" value="F:magnesium ion binding"/>
    <property type="evidence" value="ECO:0007669"/>
    <property type="project" value="UniProtKB-UniRule"/>
</dbReference>
<dbReference type="NCBIfam" id="TIGR01736">
    <property type="entry name" value="FGAM_synth_II"/>
    <property type="match status" value="1"/>
</dbReference>
<evidence type="ECO:0000256" key="7">
    <source>
        <dbReference type="ARBA" id="ARBA00022842"/>
    </source>
</evidence>
<dbReference type="InterPro" id="IPR036676">
    <property type="entry name" value="PurM-like_C_sf"/>
</dbReference>
<comment type="similarity">
    <text evidence="8">Belongs to the FGAMS family.</text>
</comment>
<evidence type="ECO:0000256" key="1">
    <source>
        <dbReference type="ARBA" id="ARBA00022490"/>
    </source>
</evidence>
<dbReference type="HOGENOM" id="CLU_003100_0_1_0"/>
<dbReference type="InterPro" id="IPR010918">
    <property type="entry name" value="PurM-like_C_dom"/>
</dbReference>
<feature type="binding site" evidence="8">
    <location>
        <position position="520"/>
    </location>
    <ligand>
        <name>Mg(2+)</name>
        <dbReference type="ChEBI" id="CHEBI:18420"/>
        <label>1</label>
    </ligand>
</feature>
<dbReference type="UniPathway" id="UPA00074">
    <property type="reaction ID" value="UER00128"/>
</dbReference>
<dbReference type="AlphaFoldDB" id="F7YWV9"/>
<feature type="binding site" evidence="8">
    <location>
        <position position="43"/>
    </location>
    <ligand>
        <name>ATP</name>
        <dbReference type="ChEBI" id="CHEBI:30616"/>
    </ligand>
</feature>
<reference evidence="12 13" key="1">
    <citation type="submission" date="2010-11" db="EMBL/GenBank/DDBJ databases">
        <title>The complete genome of Thermotoga thermarum DSM 5069.</title>
        <authorList>
            <consortium name="US DOE Joint Genome Institute (JGI-PGF)"/>
            <person name="Lucas S."/>
            <person name="Copeland A."/>
            <person name="Lapidus A."/>
            <person name="Bruce D."/>
            <person name="Goodwin L."/>
            <person name="Pitluck S."/>
            <person name="Kyrpides N."/>
            <person name="Mavromatis K."/>
            <person name="Ivanova N."/>
            <person name="Zeytun A."/>
            <person name="Brettin T."/>
            <person name="Detter J.C."/>
            <person name="Tapia R."/>
            <person name="Han C."/>
            <person name="Land M."/>
            <person name="Hauser L."/>
            <person name="Markowitz V."/>
            <person name="Cheng J.-F."/>
            <person name="Hugenholtz P."/>
            <person name="Woyke T."/>
            <person name="Wu D."/>
            <person name="Spring S."/>
            <person name="Schroeder M."/>
            <person name="Brambilla E."/>
            <person name="Klenk H.-P."/>
            <person name="Eisen J.A."/>
        </authorList>
    </citation>
    <scope>NUCLEOTIDE SEQUENCE [LARGE SCALE GENOMIC DNA]</scope>
    <source>
        <strain evidence="12 13">DSM 5069</strain>
    </source>
</reference>
<feature type="binding site" evidence="8">
    <location>
        <position position="259"/>
    </location>
    <ligand>
        <name>Mg(2+)</name>
        <dbReference type="ChEBI" id="CHEBI:18420"/>
        <label>2</label>
    </ligand>
</feature>
<dbReference type="CDD" id="cd02204">
    <property type="entry name" value="PurL_repeat2"/>
    <property type="match status" value="1"/>
</dbReference>
<evidence type="ECO:0000313" key="13">
    <source>
        <dbReference type="Proteomes" id="UP000006804"/>
    </source>
</evidence>
<protein>
    <recommendedName>
        <fullName evidence="8">Phosphoribosylformylglycinamidine synthase subunit PurL</fullName>
        <shortName evidence="8">FGAM synthase</shortName>
        <ecNumber evidence="8">6.3.5.3</ecNumber>
    </recommendedName>
    <alternativeName>
        <fullName evidence="8">Formylglycinamide ribonucleotide amidotransferase subunit II</fullName>
        <shortName evidence="8">FGAR amidotransferase II</shortName>
        <shortName evidence="8">FGAR-AT II</shortName>
    </alternativeName>
    <alternativeName>
        <fullName evidence="8">Glutamine amidotransferase PurL</fullName>
    </alternativeName>
    <alternativeName>
        <fullName evidence="8">Phosphoribosylformylglycinamidine synthase subunit II</fullName>
    </alternativeName>
</protein>
<organism evidence="12 13">
    <name type="scientific">Pseudothermotoga thermarum DSM 5069</name>
    <dbReference type="NCBI Taxonomy" id="688269"/>
    <lineage>
        <taxon>Bacteria</taxon>
        <taxon>Thermotogati</taxon>
        <taxon>Thermotogota</taxon>
        <taxon>Thermotogae</taxon>
        <taxon>Thermotogales</taxon>
        <taxon>Thermotogaceae</taxon>
        <taxon>Pseudothermotoga</taxon>
    </lineage>
</organism>
<keyword evidence="1 8" id="KW-0963">Cytoplasm</keyword>
<evidence type="ECO:0000259" key="11">
    <source>
        <dbReference type="Pfam" id="PF18072"/>
    </source>
</evidence>
<evidence type="ECO:0000256" key="2">
    <source>
        <dbReference type="ARBA" id="ARBA00022598"/>
    </source>
</evidence>
<dbReference type="InterPro" id="IPR041609">
    <property type="entry name" value="PurL_linker"/>
</dbReference>
<comment type="caution">
    <text evidence="8">Lacks conserved residue(s) required for the propagation of feature annotation.</text>
</comment>
<feature type="binding site" evidence="8">
    <location>
        <position position="108"/>
    </location>
    <ligand>
        <name>Mg(2+)</name>
        <dbReference type="ChEBI" id="CHEBI:18420"/>
        <label>2</label>
    </ligand>
</feature>
<evidence type="ECO:0000256" key="8">
    <source>
        <dbReference type="HAMAP-Rule" id="MF_00420"/>
    </source>
</evidence>
<evidence type="ECO:0000256" key="6">
    <source>
        <dbReference type="ARBA" id="ARBA00022840"/>
    </source>
</evidence>
<dbReference type="Gene3D" id="3.90.650.10">
    <property type="entry name" value="PurM-like C-terminal domain"/>
    <property type="match status" value="2"/>
</dbReference>
<feature type="binding site" evidence="8">
    <location>
        <position position="522"/>
    </location>
    <ligand>
        <name>substrate</name>
    </ligand>
</feature>
<dbReference type="OrthoDB" id="9804441at2"/>
<name>F7YWV9_9THEM</name>
<feature type="domain" description="PurM-like N-terminal" evidence="9">
    <location>
        <begin position="65"/>
        <end position="180"/>
    </location>
</feature>
<evidence type="ECO:0000259" key="9">
    <source>
        <dbReference type="Pfam" id="PF00586"/>
    </source>
</evidence>
<dbReference type="CDD" id="cd02203">
    <property type="entry name" value="PurL_repeat1"/>
    <property type="match status" value="1"/>
</dbReference>
<proteinExistence type="inferred from homology"/>
<comment type="subunit">
    <text evidence="8">Monomer. Part of the FGAM synthase complex composed of 1 PurL, 1 PurQ and 2 PurS subunits.</text>
</comment>
<dbReference type="GO" id="GO:0005524">
    <property type="term" value="F:ATP binding"/>
    <property type="evidence" value="ECO:0007669"/>
    <property type="project" value="UniProtKB-UniRule"/>
</dbReference>
<comment type="catalytic activity">
    <reaction evidence="8">
        <text>N(2)-formyl-N(1)-(5-phospho-beta-D-ribosyl)glycinamide + L-glutamine + ATP + H2O = 2-formamido-N(1)-(5-O-phospho-beta-D-ribosyl)acetamidine + L-glutamate + ADP + phosphate + H(+)</text>
        <dbReference type="Rhea" id="RHEA:17129"/>
        <dbReference type="ChEBI" id="CHEBI:15377"/>
        <dbReference type="ChEBI" id="CHEBI:15378"/>
        <dbReference type="ChEBI" id="CHEBI:29985"/>
        <dbReference type="ChEBI" id="CHEBI:30616"/>
        <dbReference type="ChEBI" id="CHEBI:43474"/>
        <dbReference type="ChEBI" id="CHEBI:58359"/>
        <dbReference type="ChEBI" id="CHEBI:147286"/>
        <dbReference type="ChEBI" id="CHEBI:147287"/>
        <dbReference type="ChEBI" id="CHEBI:456216"/>
        <dbReference type="EC" id="6.3.5.3"/>
    </reaction>
</comment>
<dbReference type="PATRIC" id="fig|688269.3.peg.470"/>
<keyword evidence="4 8" id="KW-0547">Nucleotide-binding</keyword>
<accession>F7YWV9</accession>
<feature type="domain" description="PurM-like C-terminal" evidence="10">
    <location>
        <begin position="193"/>
        <end position="344"/>
    </location>
</feature>
<evidence type="ECO:0000256" key="4">
    <source>
        <dbReference type="ARBA" id="ARBA00022741"/>
    </source>
</evidence>
<evidence type="ECO:0000313" key="12">
    <source>
        <dbReference type="EMBL" id="AEH50551.1"/>
    </source>
</evidence>
<evidence type="ECO:0000259" key="10">
    <source>
        <dbReference type="Pfam" id="PF02769"/>
    </source>
</evidence>
<feature type="domain" description="PurM-like C-terminal" evidence="10">
    <location>
        <begin position="563"/>
        <end position="694"/>
    </location>
</feature>
<dbReference type="Gene3D" id="3.30.1330.10">
    <property type="entry name" value="PurM-like, N-terminal domain"/>
    <property type="match status" value="2"/>
</dbReference>
<dbReference type="Pfam" id="PF00586">
    <property type="entry name" value="AIRS"/>
    <property type="match status" value="2"/>
</dbReference>
<feature type="binding site" evidence="8">
    <location>
        <position position="231"/>
    </location>
    <ligand>
        <name>substrate</name>
    </ligand>
</feature>
<dbReference type="NCBIfam" id="NF002290">
    <property type="entry name" value="PRK01213.1"/>
    <property type="match status" value="1"/>
</dbReference>
<dbReference type="KEGG" id="tta:Theth_0458"/>
<dbReference type="InterPro" id="IPR036921">
    <property type="entry name" value="PurM-like_N_sf"/>
</dbReference>
<keyword evidence="13" id="KW-1185">Reference proteome</keyword>
<evidence type="ECO:0000256" key="5">
    <source>
        <dbReference type="ARBA" id="ARBA00022755"/>
    </source>
</evidence>
<dbReference type="GO" id="GO:0005737">
    <property type="term" value="C:cytoplasm"/>
    <property type="evidence" value="ECO:0007669"/>
    <property type="project" value="UniProtKB-SubCell"/>
</dbReference>
<comment type="function">
    <text evidence="8">Part of the phosphoribosylformylglycinamidine synthase complex involved in the purines biosynthetic pathway. Catalyzes the ATP-dependent conversion of formylglycinamide ribonucleotide (FGAR) and glutamine to yield formylglycinamidine ribonucleotide (FGAM) and glutamate. The FGAM synthase complex is composed of three subunits. PurQ produces an ammonia molecule by converting glutamine to glutamate. PurL transfers the ammonia molecule to FGAR to form FGAM in an ATP-dependent manner. PurS interacts with PurQ and PurL and is thought to assist in the transfer of the ammonia molecule from PurQ to PurL.</text>
</comment>
<comment type="pathway">
    <text evidence="8">Purine metabolism; IMP biosynthesis via de novo pathway; 5-amino-1-(5-phospho-D-ribosyl)imidazole from N(2)-formyl-N(1)-(5-phospho-D-ribosyl)glycinamide: step 1/2.</text>
</comment>
<feature type="active site" evidence="8">
    <location>
        <position position="40"/>
    </location>
</feature>
<feature type="binding site" evidence="8">
    <location>
        <position position="82"/>
    </location>
    <ligand>
        <name>ATP</name>
        <dbReference type="ChEBI" id="CHEBI:30616"/>
    </ligand>
</feature>
<keyword evidence="2 8" id="KW-0436">Ligase</keyword>
<dbReference type="FunFam" id="3.30.1330.10:FF:000004">
    <property type="entry name" value="Phosphoribosylformylglycinamidine synthase subunit PurL"/>
    <property type="match status" value="1"/>
</dbReference>
<feature type="binding site" evidence="8">
    <location>
        <position position="107"/>
    </location>
    <ligand>
        <name>substrate</name>
    </ligand>
</feature>
<dbReference type="eggNOG" id="COG0046">
    <property type="taxonomic scope" value="Bacteria"/>
</dbReference>
<dbReference type="GO" id="GO:0004642">
    <property type="term" value="F:phosphoribosylformylglycinamidine synthase activity"/>
    <property type="evidence" value="ECO:0007669"/>
    <property type="project" value="UniProtKB-UniRule"/>
</dbReference>
<feature type="binding site" evidence="8">
    <location>
        <position position="482"/>
    </location>
    <ligand>
        <name>ATP</name>
        <dbReference type="ChEBI" id="CHEBI:30616"/>
    </ligand>
</feature>
<dbReference type="SUPFAM" id="SSF56042">
    <property type="entry name" value="PurM C-terminal domain-like"/>
    <property type="match status" value="2"/>
</dbReference>
<feature type="binding site" evidence="8">
    <location>
        <begin position="85"/>
        <end position="88"/>
    </location>
    <ligand>
        <name>substrate</name>
    </ligand>
</feature>
<feature type="active site" description="Proton acceptor" evidence="8">
    <location>
        <position position="86"/>
    </location>
</feature>
<dbReference type="PANTHER" id="PTHR43555:SF1">
    <property type="entry name" value="PHOSPHORIBOSYLFORMYLGLYCINAMIDINE SYNTHASE SUBUNIT PURL"/>
    <property type="match status" value="1"/>
</dbReference>
<keyword evidence="5 8" id="KW-0658">Purine biosynthesis</keyword>
<dbReference type="RefSeq" id="WP_013931774.1">
    <property type="nucleotide sequence ID" value="NC_015707.1"/>
</dbReference>
<dbReference type="PIRSF" id="PIRSF001587">
    <property type="entry name" value="FGAM_synthase_II"/>
    <property type="match status" value="1"/>
</dbReference>
<dbReference type="EC" id="6.3.5.3" evidence="8"/>
<feature type="binding site" evidence="8">
    <location>
        <begin position="303"/>
        <end position="305"/>
    </location>
    <ligand>
        <name>substrate</name>
    </ligand>
</feature>